<comment type="caution">
    <text evidence="9">The sequence shown here is derived from an EMBL/GenBank/DDBJ whole genome shotgun (WGS) entry which is preliminary data.</text>
</comment>
<dbReference type="EC" id="3.4.21.102" evidence="9"/>
<dbReference type="CDD" id="cd06782">
    <property type="entry name" value="cpPDZ_CPP-like"/>
    <property type="match status" value="1"/>
</dbReference>
<accession>A0ABW5SII5</accession>
<keyword evidence="4 5" id="KW-0720">Serine protease</keyword>
<dbReference type="PROSITE" id="PS51257">
    <property type="entry name" value="PROKAR_LIPOPROTEIN"/>
    <property type="match status" value="1"/>
</dbReference>
<dbReference type="Pfam" id="PF17804">
    <property type="entry name" value="TSP_NTD"/>
    <property type="match status" value="1"/>
</dbReference>
<dbReference type="RefSeq" id="WP_379047945.1">
    <property type="nucleotide sequence ID" value="NZ_JBHULZ010000041.1"/>
</dbReference>
<evidence type="ECO:0000256" key="2">
    <source>
        <dbReference type="ARBA" id="ARBA00022670"/>
    </source>
</evidence>
<dbReference type="PANTHER" id="PTHR32060:SF22">
    <property type="entry name" value="CARBOXYL-TERMINAL-PROCESSING PEPTIDASE 3, CHLOROPLASTIC"/>
    <property type="match status" value="1"/>
</dbReference>
<keyword evidence="6" id="KW-0175">Coiled coil</keyword>
<evidence type="ECO:0000256" key="1">
    <source>
        <dbReference type="ARBA" id="ARBA00009179"/>
    </source>
</evidence>
<keyword evidence="10" id="KW-1185">Reference proteome</keyword>
<feature type="signal peptide" evidence="7">
    <location>
        <begin position="1"/>
        <end position="20"/>
    </location>
</feature>
<evidence type="ECO:0000256" key="6">
    <source>
        <dbReference type="SAM" id="Coils"/>
    </source>
</evidence>
<dbReference type="InterPro" id="IPR005151">
    <property type="entry name" value="Tail-specific_protease"/>
</dbReference>
<dbReference type="InterPro" id="IPR004447">
    <property type="entry name" value="Peptidase_S41A"/>
</dbReference>
<dbReference type="Gene3D" id="2.30.42.10">
    <property type="match status" value="1"/>
</dbReference>
<feature type="domain" description="PDZ" evidence="8">
    <location>
        <begin position="253"/>
        <end position="324"/>
    </location>
</feature>
<keyword evidence="3 5" id="KW-0378">Hydrolase</keyword>
<dbReference type="SMART" id="SM00245">
    <property type="entry name" value="TSPc"/>
    <property type="match status" value="1"/>
</dbReference>
<dbReference type="NCBIfam" id="TIGR00225">
    <property type="entry name" value="prc"/>
    <property type="match status" value="1"/>
</dbReference>
<gene>
    <name evidence="9" type="ORF">ACFSQ0_10485</name>
</gene>
<reference evidence="10" key="1">
    <citation type="journal article" date="2019" name="Int. J. Syst. Evol. Microbiol.">
        <title>The Global Catalogue of Microorganisms (GCM) 10K type strain sequencing project: providing services to taxonomists for standard genome sequencing and annotation.</title>
        <authorList>
            <consortium name="The Broad Institute Genomics Platform"/>
            <consortium name="The Broad Institute Genome Sequencing Center for Infectious Disease"/>
            <person name="Wu L."/>
            <person name="Ma J."/>
        </authorList>
    </citation>
    <scope>NUCLEOTIDE SEQUENCE [LARGE SCALE GENOMIC DNA]</scope>
    <source>
        <strain evidence="10">KCTC 42255</strain>
    </source>
</reference>
<evidence type="ECO:0000256" key="7">
    <source>
        <dbReference type="SAM" id="SignalP"/>
    </source>
</evidence>
<keyword evidence="2 5" id="KW-0645">Protease</keyword>
<dbReference type="Pfam" id="PF11818">
    <property type="entry name" value="DUF3340"/>
    <property type="match status" value="1"/>
</dbReference>
<dbReference type="Proteomes" id="UP001597357">
    <property type="component" value="Unassembled WGS sequence"/>
</dbReference>
<dbReference type="SUPFAM" id="SSF52096">
    <property type="entry name" value="ClpP/crotonase"/>
    <property type="match status" value="1"/>
</dbReference>
<evidence type="ECO:0000313" key="9">
    <source>
        <dbReference type="EMBL" id="MFD2698420.1"/>
    </source>
</evidence>
<dbReference type="GO" id="GO:0004252">
    <property type="term" value="F:serine-type endopeptidase activity"/>
    <property type="evidence" value="ECO:0007669"/>
    <property type="project" value="UniProtKB-EC"/>
</dbReference>
<evidence type="ECO:0000256" key="4">
    <source>
        <dbReference type="ARBA" id="ARBA00022825"/>
    </source>
</evidence>
<dbReference type="EMBL" id="JBHULZ010000041">
    <property type="protein sequence ID" value="MFD2698420.1"/>
    <property type="molecule type" value="Genomic_DNA"/>
</dbReference>
<protein>
    <submittedName>
        <fullName evidence="9">Carboxy terminal-processing peptidase</fullName>
        <ecNumber evidence="9">3.4.21.102</ecNumber>
    </submittedName>
</protein>
<dbReference type="Pfam" id="PF03572">
    <property type="entry name" value="Peptidase_S41"/>
    <property type="match status" value="1"/>
</dbReference>
<dbReference type="InterPro" id="IPR040573">
    <property type="entry name" value="TSP_N"/>
</dbReference>
<evidence type="ECO:0000256" key="3">
    <source>
        <dbReference type="ARBA" id="ARBA00022801"/>
    </source>
</evidence>
<comment type="similarity">
    <text evidence="1 5">Belongs to the peptidase S41A family.</text>
</comment>
<proteinExistence type="inferred from homology"/>
<dbReference type="InterPro" id="IPR036034">
    <property type="entry name" value="PDZ_sf"/>
</dbReference>
<dbReference type="SUPFAM" id="SSF50156">
    <property type="entry name" value="PDZ domain-like"/>
    <property type="match status" value="1"/>
</dbReference>
<evidence type="ECO:0000259" key="8">
    <source>
        <dbReference type="PROSITE" id="PS50106"/>
    </source>
</evidence>
<evidence type="ECO:0000313" key="10">
    <source>
        <dbReference type="Proteomes" id="UP001597357"/>
    </source>
</evidence>
<dbReference type="CDD" id="cd07560">
    <property type="entry name" value="Peptidase_S41_CPP"/>
    <property type="match status" value="1"/>
</dbReference>
<evidence type="ECO:0000256" key="5">
    <source>
        <dbReference type="RuleBase" id="RU004404"/>
    </source>
</evidence>
<dbReference type="InterPro" id="IPR020992">
    <property type="entry name" value="Tail_Prtase_C"/>
</dbReference>
<organism evidence="9 10">
    <name type="scientific">Mesonia sediminis</name>
    <dbReference type="NCBI Taxonomy" id="1703946"/>
    <lineage>
        <taxon>Bacteria</taxon>
        <taxon>Pseudomonadati</taxon>
        <taxon>Bacteroidota</taxon>
        <taxon>Flavobacteriia</taxon>
        <taxon>Flavobacteriales</taxon>
        <taxon>Flavobacteriaceae</taxon>
        <taxon>Mesonia</taxon>
    </lineage>
</organism>
<dbReference type="Pfam" id="PF00595">
    <property type="entry name" value="PDZ"/>
    <property type="match status" value="1"/>
</dbReference>
<dbReference type="InterPro" id="IPR001478">
    <property type="entry name" value="PDZ"/>
</dbReference>
<feature type="chain" id="PRO_5046047949" evidence="7">
    <location>
        <begin position="21"/>
        <end position="714"/>
    </location>
</feature>
<dbReference type="SMART" id="SM00228">
    <property type="entry name" value="PDZ"/>
    <property type="match status" value="1"/>
</dbReference>
<dbReference type="InterPro" id="IPR029045">
    <property type="entry name" value="ClpP/crotonase-like_dom_sf"/>
</dbReference>
<dbReference type="PANTHER" id="PTHR32060">
    <property type="entry name" value="TAIL-SPECIFIC PROTEASE"/>
    <property type="match status" value="1"/>
</dbReference>
<name>A0ABW5SII5_9FLAO</name>
<feature type="coiled-coil region" evidence="6">
    <location>
        <begin position="620"/>
        <end position="647"/>
    </location>
</feature>
<dbReference type="Gene3D" id="3.90.226.10">
    <property type="entry name" value="2-enoyl-CoA Hydratase, Chain A, domain 1"/>
    <property type="match status" value="1"/>
</dbReference>
<sequence length="714" mass="82315">MKRNSIIWLLGLLFAVASCSFTTKKFDADENSDKDQVLIELITYVLEKGHYDPKNIDDEFSQSVYDDFLNKIDPRKRYFTTADIGDFSVYEEQIDDQIRSRNIDFFNLVYERFLKRIEDSKSYYTEILNEPFDFTEKESINLDYENLPFASSKREIKERWRKQLKYSTLGYFYDLKEEQKLKKEKETEDFVEKTDKELEQEAREKVKNSLDEFFDLTDDLERKDWFSVYVNAIVEGFDPHSFYFAPQDKERFDIQMSGSLEGIGARLQKKMDEIKIMDVISGGPAWRGEELEVGDVIQKVRQEDEEKAVDISGMRLDDAVGLIKGPKGTTVHLTVKKVSGAIEEISIVRDVVEIEETYAKSAMVEKDDQKFGLIYLPKFYFNINDANERNAASDVRKEIIELKKENMDGLVIDLRNNGGGSLSTVVDIAGLFIEKGPVVQVQDGDKRKEILKDKDGEVLWDGPLVILVNELSASASEILAAAMQDYKRAVIIGGKQTYGKGTVQGVIDLNRWMRNSDLGDMGALKVTRQKFYRINGGSTQLEGVKSDVVVPDKYSYIDLGEKDLNNPLPWDQIQPANYSLWDGYDDIDAVIAKSKSRIAQNKQFNLIDKNAKWIKAQRDLNQYSINYEEYKADLEQSEAVFEEFESINDYKTNLSFSALPVEEMLFETDTTLQEKRKRWHKNLSKDVYVEEAIFVLEDLRAGSQNKKTAANFRD</sequence>
<keyword evidence="7" id="KW-0732">Signal</keyword>
<dbReference type="PROSITE" id="PS50106">
    <property type="entry name" value="PDZ"/>
    <property type="match status" value="1"/>
</dbReference>